<dbReference type="GO" id="GO:0050218">
    <property type="term" value="F:propionate-CoA ligase activity"/>
    <property type="evidence" value="ECO:0007669"/>
    <property type="project" value="TreeGrafter"/>
</dbReference>
<feature type="domain" description="Acetyl-coenzyme A synthetase N-terminal" evidence="4">
    <location>
        <begin position="3"/>
        <end position="57"/>
    </location>
</feature>
<dbReference type="PANTHER" id="PTHR43347:SF3">
    <property type="entry name" value="ACYL-COA SYNTHETASE SHORT-CHAIN FAMILY MEMBER 3, MITOCHONDRIAL"/>
    <property type="match status" value="1"/>
</dbReference>
<organism evidence="5 6">
    <name type="scientific">Saltatorellus ferox</name>
    <dbReference type="NCBI Taxonomy" id="2528018"/>
    <lineage>
        <taxon>Bacteria</taxon>
        <taxon>Pseudomonadati</taxon>
        <taxon>Planctomycetota</taxon>
        <taxon>Planctomycetia</taxon>
        <taxon>Planctomycetia incertae sedis</taxon>
        <taxon>Saltatorellus</taxon>
    </lineage>
</organism>
<dbReference type="FunFam" id="3.40.50.12780:FF:000011">
    <property type="entry name" value="Acetyl-coenzyme A synthetase 2-like, mitochondrial"/>
    <property type="match status" value="1"/>
</dbReference>
<feature type="domain" description="AMP-dependent synthetase/ligase" evidence="2">
    <location>
        <begin position="61"/>
        <end position="444"/>
    </location>
</feature>
<dbReference type="AlphaFoldDB" id="A0A518EYX4"/>
<dbReference type="Proteomes" id="UP000320390">
    <property type="component" value="Chromosome"/>
</dbReference>
<dbReference type="Gene3D" id="3.40.50.12780">
    <property type="entry name" value="N-terminal domain of ligase-like"/>
    <property type="match status" value="1"/>
</dbReference>
<keyword evidence="5" id="KW-0436">Ligase</keyword>
<feature type="domain" description="AMP-binding enzyme C-terminal" evidence="3">
    <location>
        <begin position="510"/>
        <end position="588"/>
    </location>
</feature>
<evidence type="ECO:0000259" key="4">
    <source>
        <dbReference type="Pfam" id="PF16177"/>
    </source>
</evidence>
<sequence>MKYLDVYESWKSDPEGFWMEAAQAIDWEEAPSKALFDRGDHMYEWFADARVNTCYNAVDRHVERGRGDQAAIIYDSPITGTKREITFHELRDRVAGLAGALRANGVGKGDRVIIYMPMVPEALEAMLACARLGAIHSVVFGGFAANELAVRIDDATPRAIIAASCGLEPARVVHYKPLLDEALELAKHEPEFCVIFQREQEIAQLTEGRDHDWHGFRYGTEPAECVPVEGNHPAYILYTSGTTGQPKGVVRPTAGHLIALNWTMKNIYNVDPGEVFWAASDVGWVVGHSYICYGPLIHGNTTIVFEGKPIGTPDAGTFWRVIQEHKVNSFFTAPTAFRAVKREDPRAECLEKYDLSSLRAIFLAGERADPDTIQWLTENTGTPVYDHWWQTETGYTIAGNPVGIEPLPVKVGSPTVAMPGYDVHILDDGGEEVPAGTLGAIAVKLPLPPGTLPTLWNAEERFKESYLTTFPGYYETGDAGMKDSDGYLWIMARTDDVINVAGHRLSTGAMEEVLAAHPDVAECAVIGVADDLKGQLPLGLVCLSKGVERSHETICEECVQLVREKIGPVGAFKLCAVVQRLPKTRSGKILRSTIAKIADGVDFKTPATIDDPAILDEIRVSLAALAARKTATHGVVASDPDSALT</sequence>
<dbReference type="EMBL" id="CP036434">
    <property type="protein sequence ID" value="QDV09286.1"/>
    <property type="molecule type" value="Genomic_DNA"/>
</dbReference>
<accession>A0A518EYX4</accession>
<dbReference type="InterPro" id="IPR045851">
    <property type="entry name" value="AMP-bd_C_sf"/>
</dbReference>
<dbReference type="PROSITE" id="PS00455">
    <property type="entry name" value="AMP_BINDING"/>
    <property type="match status" value="1"/>
</dbReference>
<reference evidence="5 6" key="1">
    <citation type="submission" date="2019-02" db="EMBL/GenBank/DDBJ databases">
        <title>Deep-cultivation of Planctomycetes and their phenomic and genomic characterization uncovers novel biology.</title>
        <authorList>
            <person name="Wiegand S."/>
            <person name="Jogler M."/>
            <person name="Boedeker C."/>
            <person name="Pinto D."/>
            <person name="Vollmers J."/>
            <person name="Rivas-Marin E."/>
            <person name="Kohn T."/>
            <person name="Peeters S.H."/>
            <person name="Heuer A."/>
            <person name="Rast P."/>
            <person name="Oberbeckmann S."/>
            <person name="Bunk B."/>
            <person name="Jeske O."/>
            <person name="Meyerdierks A."/>
            <person name="Storesund J.E."/>
            <person name="Kallscheuer N."/>
            <person name="Luecker S."/>
            <person name="Lage O.M."/>
            <person name="Pohl T."/>
            <person name="Merkel B.J."/>
            <person name="Hornburger P."/>
            <person name="Mueller R.-W."/>
            <person name="Bruemmer F."/>
            <person name="Labrenz M."/>
            <person name="Spormann A.M."/>
            <person name="Op den Camp H."/>
            <person name="Overmann J."/>
            <person name="Amann R."/>
            <person name="Jetten M.S.M."/>
            <person name="Mascher T."/>
            <person name="Medema M.H."/>
            <person name="Devos D.P."/>
            <person name="Kaster A.-K."/>
            <person name="Ovreas L."/>
            <person name="Rohde M."/>
            <person name="Galperin M.Y."/>
            <person name="Jogler C."/>
        </authorList>
    </citation>
    <scope>NUCLEOTIDE SEQUENCE [LARGE SCALE GENOMIC DNA]</scope>
    <source>
        <strain evidence="5 6">Poly30</strain>
    </source>
</reference>
<dbReference type="InterPro" id="IPR025110">
    <property type="entry name" value="AMP-bd_C"/>
</dbReference>
<dbReference type="EC" id="6.2.1.1" evidence="5"/>
<comment type="similarity">
    <text evidence="1">Belongs to the ATP-dependent AMP-binding enzyme family.</text>
</comment>
<gene>
    <name evidence="5" type="primary">acsA_3</name>
    <name evidence="5" type="ORF">Poly30_48440</name>
</gene>
<dbReference type="SUPFAM" id="SSF56801">
    <property type="entry name" value="Acetyl-CoA synthetase-like"/>
    <property type="match status" value="1"/>
</dbReference>
<dbReference type="Pfam" id="PF16177">
    <property type="entry name" value="ACAS_N"/>
    <property type="match status" value="1"/>
</dbReference>
<evidence type="ECO:0000259" key="2">
    <source>
        <dbReference type="Pfam" id="PF00501"/>
    </source>
</evidence>
<dbReference type="Pfam" id="PF13193">
    <property type="entry name" value="AMP-binding_C"/>
    <property type="match status" value="1"/>
</dbReference>
<dbReference type="CDD" id="cd05967">
    <property type="entry name" value="PrpE"/>
    <property type="match status" value="1"/>
</dbReference>
<dbReference type="Gene3D" id="3.30.300.30">
    <property type="match status" value="1"/>
</dbReference>
<dbReference type="OrthoDB" id="9803968at2"/>
<protein>
    <submittedName>
        <fullName evidence="5">Acetyl-coenzyme A synthetase</fullName>
        <ecNumber evidence="5">6.2.1.1</ecNumber>
    </submittedName>
</protein>
<evidence type="ECO:0000259" key="3">
    <source>
        <dbReference type="Pfam" id="PF13193"/>
    </source>
</evidence>
<dbReference type="InterPro" id="IPR042099">
    <property type="entry name" value="ANL_N_sf"/>
</dbReference>
<evidence type="ECO:0000313" key="5">
    <source>
        <dbReference type="EMBL" id="QDV09286.1"/>
    </source>
</evidence>
<keyword evidence="6" id="KW-1185">Reference proteome</keyword>
<dbReference type="GO" id="GO:0003987">
    <property type="term" value="F:acetate-CoA ligase activity"/>
    <property type="evidence" value="ECO:0007669"/>
    <property type="project" value="UniProtKB-EC"/>
</dbReference>
<name>A0A518EYX4_9BACT</name>
<dbReference type="FunFam" id="3.30.300.30:FF:000017">
    <property type="entry name" value="Acyl-CoA synthetase short-chain family member 3"/>
    <property type="match status" value="1"/>
</dbReference>
<evidence type="ECO:0000256" key="1">
    <source>
        <dbReference type="ARBA" id="ARBA00006432"/>
    </source>
</evidence>
<dbReference type="PANTHER" id="PTHR43347">
    <property type="entry name" value="ACYL-COA SYNTHETASE"/>
    <property type="match status" value="1"/>
</dbReference>
<dbReference type="GO" id="GO:0070013">
    <property type="term" value="C:intracellular organelle lumen"/>
    <property type="evidence" value="ECO:0007669"/>
    <property type="project" value="UniProtKB-ARBA"/>
</dbReference>
<dbReference type="InterPro" id="IPR032387">
    <property type="entry name" value="ACAS_N"/>
</dbReference>
<dbReference type="InterPro" id="IPR000873">
    <property type="entry name" value="AMP-dep_synth/lig_dom"/>
</dbReference>
<proteinExistence type="inferred from homology"/>
<dbReference type="RefSeq" id="WP_145203394.1">
    <property type="nucleotide sequence ID" value="NZ_CP036434.1"/>
</dbReference>
<dbReference type="Pfam" id="PF00501">
    <property type="entry name" value="AMP-binding"/>
    <property type="match status" value="1"/>
</dbReference>
<dbReference type="InterPro" id="IPR020845">
    <property type="entry name" value="AMP-binding_CS"/>
</dbReference>
<evidence type="ECO:0000313" key="6">
    <source>
        <dbReference type="Proteomes" id="UP000320390"/>
    </source>
</evidence>